<dbReference type="RefSeq" id="WP_349181905.1">
    <property type="nucleotide sequence ID" value="NZ_JBBNGS010000004.1"/>
</dbReference>
<comment type="caution">
    <text evidence="9">The sequence shown here is derived from an EMBL/GenBank/DDBJ whole genome shotgun (WGS) entry which is preliminary data.</text>
</comment>
<dbReference type="PANTHER" id="PTHR33545">
    <property type="entry name" value="UPF0750 MEMBRANE PROTEIN YITT-RELATED"/>
    <property type="match status" value="1"/>
</dbReference>
<dbReference type="InterPro" id="IPR015867">
    <property type="entry name" value="N-reg_PII/ATP_PRibTrfase_C"/>
</dbReference>
<evidence type="ECO:0000313" key="10">
    <source>
        <dbReference type="Proteomes" id="UP001478817"/>
    </source>
</evidence>
<comment type="subcellular location">
    <subcellularLocation>
        <location evidence="1">Cell membrane</location>
        <topology evidence="1">Multi-pass membrane protein</topology>
    </subcellularLocation>
</comment>
<dbReference type="InterPro" id="IPR051461">
    <property type="entry name" value="UPF0750_membrane"/>
</dbReference>
<dbReference type="EMBL" id="JBBNGS010000004">
    <property type="protein sequence ID" value="MEQ2637330.1"/>
    <property type="molecule type" value="Genomic_DNA"/>
</dbReference>
<evidence type="ECO:0000313" key="9">
    <source>
        <dbReference type="EMBL" id="MEQ2637330.1"/>
    </source>
</evidence>
<feature type="transmembrane region" description="Helical" evidence="7">
    <location>
        <begin position="141"/>
        <end position="164"/>
    </location>
</feature>
<evidence type="ECO:0000256" key="3">
    <source>
        <dbReference type="ARBA" id="ARBA00022692"/>
    </source>
</evidence>
<evidence type="ECO:0000256" key="1">
    <source>
        <dbReference type="ARBA" id="ARBA00004651"/>
    </source>
</evidence>
<feature type="domain" description="DUF2179" evidence="8">
    <location>
        <begin position="285"/>
        <end position="339"/>
    </location>
</feature>
<evidence type="ECO:0000256" key="7">
    <source>
        <dbReference type="SAM" id="Phobius"/>
    </source>
</evidence>
<organism evidence="9 10">
    <name type="scientific">Paratractidigestivibacter faecalis</name>
    <dbReference type="NCBI Taxonomy" id="2292441"/>
    <lineage>
        <taxon>Bacteria</taxon>
        <taxon>Bacillati</taxon>
        <taxon>Actinomycetota</taxon>
        <taxon>Coriobacteriia</taxon>
        <taxon>Coriobacteriales</taxon>
        <taxon>Atopobiaceae</taxon>
        <taxon>Paratractidigestivibacter</taxon>
    </lineage>
</organism>
<dbReference type="InterPro" id="IPR003740">
    <property type="entry name" value="YitT"/>
</dbReference>
<evidence type="ECO:0000256" key="6">
    <source>
        <dbReference type="SAM" id="MobiDB-lite"/>
    </source>
</evidence>
<keyword evidence="2" id="KW-1003">Cell membrane</keyword>
<protein>
    <submittedName>
        <fullName evidence="9">YitT family protein</fullName>
    </submittedName>
</protein>
<keyword evidence="3 7" id="KW-0812">Transmembrane</keyword>
<gene>
    <name evidence="9" type="ORF">AAAT05_03095</name>
</gene>
<evidence type="ECO:0000256" key="4">
    <source>
        <dbReference type="ARBA" id="ARBA00022989"/>
    </source>
</evidence>
<keyword evidence="5 7" id="KW-0472">Membrane</keyword>
<evidence type="ECO:0000259" key="8">
    <source>
        <dbReference type="Pfam" id="PF10035"/>
    </source>
</evidence>
<accession>A0ABV1IEK6</accession>
<feature type="transmembrane region" description="Helical" evidence="7">
    <location>
        <begin position="171"/>
        <end position="192"/>
    </location>
</feature>
<keyword evidence="10" id="KW-1185">Reference proteome</keyword>
<dbReference type="Pfam" id="PF10035">
    <property type="entry name" value="DUF2179"/>
    <property type="match status" value="1"/>
</dbReference>
<evidence type="ECO:0000256" key="2">
    <source>
        <dbReference type="ARBA" id="ARBA00022475"/>
    </source>
</evidence>
<feature type="transmembrane region" description="Helical" evidence="7">
    <location>
        <begin position="68"/>
        <end position="89"/>
    </location>
</feature>
<dbReference type="CDD" id="cd16380">
    <property type="entry name" value="YitT_C"/>
    <property type="match status" value="1"/>
</dbReference>
<feature type="region of interest" description="Disordered" evidence="6">
    <location>
        <begin position="1"/>
        <end position="20"/>
    </location>
</feature>
<evidence type="ECO:0000256" key="5">
    <source>
        <dbReference type="ARBA" id="ARBA00023136"/>
    </source>
</evidence>
<dbReference type="Gene3D" id="3.30.70.120">
    <property type="match status" value="1"/>
</dbReference>
<name>A0ABV1IEK6_9ACTN</name>
<sequence>MPSVLASARDGRSAPTTPVENLSDFEVAPHEAEPAFEGASLIRGAALLTPEEDARSARTIERRDSVGAAKTAVVLNFAVIMAAIAYVLFTAPNNLALGGASGLSIVIAGLVPGLPNAVALWGVNLACIVIGSVLGGKRAVAWSVAASLALSAYVSLFSQVIPIVSSITGDLWIDLLCAVVLTAVSAAMAYSVGASTGGTDIIIVALAKRTSLTTGIATLLVNSTSVVGSLLLFDLRTGIYCVIGLLIMTVVVNGVLDGMKQHKVVTVICKQPARVEEFIIRDLQRTATISEAYGAYSGNKVTSIMTVLNPRETLRLEKHIRGLDPTAFITYVNTSQITGRGFRLV</sequence>
<feature type="transmembrane region" description="Helical" evidence="7">
    <location>
        <begin position="212"/>
        <end position="232"/>
    </location>
</feature>
<dbReference type="Proteomes" id="UP001478817">
    <property type="component" value="Unassembled WGS sequence"/>
</dbReference>
<dbReference type="Pfam" id="PF02588">
    <property type="entry name" value="YitT_membrane"/>
    <property type="match status" value="1"/>
</dbReference>
<dbReference type="PANTHER" id="PTHR33545:SF9">
    <property type="entry name" value="UPF0750 MEMBRANE PROTEIN YITE"/>
    <property type="match status" value="1"/>
</dbReference>
<feature type="transmembrane region" description="Helical" evidence="7">
    <location>
        <begin position="239"/>
        <end position="256"/>
    </location>
</feature>
<reference evidence="9 10" key="1">
    <citation type="submission" date="2024-04" db="EMBL/GenBank/DDBJ databases">
        <title>Human intestinal bacterial collection.</title>
        <authorList>
            <person name="Pauvert C."/>
            <person name="Hitch T.C.A."/>
            <person name="Clavel T."/>
        </authorList>
    </citation>
    <scope>NUCLEOTIDE SEQUENCE [LARGE SCALE GENOMIC DNA]</scope>
    <source>
        <strain evidence="9 10">CLA-AA-H197</strain>
    </source>
</reference>
<dbReference type="InterPro" id="IPR019264">
    <property type="entry name" value="DUF2179"/>
</dbReference>
<keyword evidence="4 7" id="KW-1133">Transmembrane helix</keyword>
<proteinExistence type="predicted"/>